<dbReference type="PANTHER" id="PTHR21716:SF53">
    <property type="entry name" value="PERMEASE PERM-RELATED"/>
    <property type="match status" value="1"/>
</dbReference>
<keyword evidence="7 8" id="KW-0472">Membrane</keyword>
<keyword evidence="10" id="KW-1185">Reference proteome</keyword>
<reference evidence="9 10" key="1">
    <citation type="submission" date="2018-05" db="EMBL/GenBank/DDBJ databases">
        <title>Abyssibacter profundi OUC007T gen. nov., sp. nov, a marine bacterium isolated from seawater of the Mariana Trench.</title>
        <authorList>
            <person name="Zhou S."/>
        </authorList>
    </citation>
    <scope>NUCLEOTIDE SEQUENCE [LARGE SCALE GENOMIC DNA]</scope>
    <source>
        <strain evidence="9 10">OUC007</strain>
    </source>
</reference>
<name>A0A363UMY3_9GAMM</name>
<dbReference type="InterPro" id="IPR002549">
    <property type="entry name" value="AI-2E-like"/>
</dbReference>
<feature type="transmembrane region" description="Helical" evidence="8">
    <location>
        <begin position="20"/>
        <end position="51"/>
    </location>
</feature>
<evidence type="ECO:0000256" key="2">
    <source>
        <dbReference type="ARBA" id="ARBA00009773"/>
    </source>
</evidence>
<feature type="transmembrane region" description="Helical" evidence="8">
    <location>
        <begin position="217"/>
        <end position="239"/>
    </location>
</feature>
<feature type="transmembrane region" description="Helical" evidence="8">
    <location>
        <begin position="279"/>
        <end position="301"/>
    </location>
</feature>
<keyword evidence="3" id="KW-0813">Transport</keyword>
<dbReference type="AlphaFoldDB" id="A0A363UMY3"/>
<keyword evidence="5 8" id="KW-0812">Transmembrane</keyword>
<feature type="transmembrane region" description="Helical" evidence="8">
    <location>
        <begin position="72"/>
        <end position="92"/>
    </location>
</feature>
<feature type="transmembrane region" description="Helical" evidence="8">
    <location>
        <begin position="153"/>
        <end position="177"/>
    </location>
</feature>
<evidence type="ECO:0000256" key="5">
    <source>
        <dbReference type="ARBA" id="ARBA00022692"/>
    </source>
</evidence>
<keyword evidence="4" id="KW-1003">Cell membrane</keyword>
<feature type="transmembrane region" description="Helical" evidence="8">
    <location>
        <begin position="313"/>
        <end position="342"/>
    </location>
</feature>
<dbReference type="GO" id="GO:0005886">
    <property type="term" value="C:plasma membrane"/>
    <property type="evidence" value="ECO:0007669"/>
    <property type="project" value="UniProtKB-SubCell"/>
</dbReference>
<evidence type="ECO:0000256" key="7">
    <source>
        <dbReference type="ARBA" id="ARBA00023136"/>
    </source>
</evidence>
<dbReference type="Proteomes" id="UP000251800">
    <property type="component" value="Unassembled WGS sequence"/>
</dbReference>
<comment type="similarity">
    <text evidence="2">Belongs to the autoinducer-2 exporter (AI-2E) (TC 2.A.86) family.</text>
</comment>
<evidence type="ECO:0000256" key="3">
    <source>
        <dbReference type="ARBA" id="ARBA00022448"/>
    </source>
</evidence>
<dbReference type="EMBL" id="QEQK01000004">
    <property type="protein sequence ID" value="PWN56770.1"/>
    <property type="molecule type" value="Genomic_DNA"/>
</dbReference>
<keyword evidence="6 8" id="KW-1133">Transmembrane helix</keyword>
<evidence type="ECO:0000313" key="9">
    <source>
        <dbReference type="EMBL" id="PWN56770.1"/>
    </source>
</evidence>
<comment type="caution">
    <text evidence="9">The sequence shown here is derived from an EMBL/GenBank/DDBJ whole genome shotgun (WGS) entry which is preliminary data.</text>
</comment>
<gene>
    <name evidence="9" type="ORF">DEH80_04900</name>
</gene>
<evidence type="ECO:0000256" key="4">
    <source>
        <dbReference type="ARBA" id="ARBA00022475"/>
    </source>
</evidence>
<evidence type="ECO:0000256" key="8">
    <source>
        <dbReference type="SAM" id="Phobius"/>
    </source>
</evidence>
<evidence type="ECO:0000256" key="1">
    <source>
        <dbReference type="ARBA" id="ARBA00004651"/>
    </source>
</evidence>
<proteinExistence type="inferred from homology"/>
<dbReference type="Pfam" id="PF01594">
    <property type="entry name" value="AI-2E_transport"/>
    <property type="match status" value="1"/>
</dbReference>
<dbReference type="PANTHER" id="PTHR21716">
    <property type="entry name" value="TRANSMEMBRANE PROTEIN"/>
    <property type="match status" value="1"/>
</dbReference>
<evidence type="ECO:0000313" key="10">
    <source>
        <dbReference type="Proteomes" id="UP000251800"/>
    </source>
</evidence>
<feature type="transmembrane region" description="Helical" evidence="8">
    <location>
        <begin position="251"/>
        <end position="272"/>
    </location>
</feature>
<protein>
    <submittedName>
        <fullName evidence="9">AI-2E family transporter</fullName>
    </submittedName>
</protein>
<dbReference type="OrthoDB" id="5562213at2"/>
<evidence type="ECO:0000256" key="6">
    <source>
        <dbReference type="ARBA" id="ARBA00022989"/>
    </source>
</evidence>
<organism evidence="9 10">
    <name type="scientific">Abyssibacter profundi</name>
    <dbReference type="NCBI Taxonomy" id="2182787"/>
    <lineage>
        <taxon>Bacteria</taxon>
        <taxon>Pseudomonadati</taxon>
        <taxon>Pseudomonadota</taxon>
        <taxon>Gammaproteobacteria</taxon>
        <taxon>Chromatiales</taxon>
        <taxon>Oceanococcaceae</taxon>
        <taxon>Abyssibacter</taxon>
    </lineage>
</organism>
<dbReference type="GO" id="GO:0055085">
    <property type="term" value="P:transmembrane transport"/>
    <property type="evidence" value="ECO:0007669"/>
    <property type="project" value="TreeGrafter"/>
</dbReference>
<comment type="subcellular location">
    <subcellularLocation>
        <location evidence="1">Cell membrane</location>
        <topology evidence="1">Multi-pass membrane protein</topology>
    </subcellularLocation>
</comment>
<sequence length="367" mass="40416">MHAVKDWLKRQLSNPQVVSLALVLFAVWIIITFFAGTLAPVLVAVVLAYLLEGPVAVLQQRTRLPRWLSVTVVWASFCAGSLAALVLLLPMLSRQATQVVQEVPVIIGNIQAYLMTLPEKYPSMVSPKQIEEVMLSAGDYVAEFRQFVLSNSVVVGVGLLYIAVYVVLVPLLMFFLLKDKTSIQAWFRGFLPDDIGLLRRVWGDVDRQLANYVRGKFVEIIIVWVAAFATFMLLGLNYAMLLSALVGFSVLVPYLGALVITAPIAAVAWAQWGTEPQFYYVLIAYGVLQALDGNVLVPLLFSEAVDLHPVAIIVAVLFFGGIWGFWGVFFAIPLATVVNAIINAWPERLRDTDAPPEPADTHETATA</sequence>
<accession>A0A363UMY3</accession>
<dbReference type="RefSeq" id="WP_109719367.1">
    <property type="nucleotide sequence ID" value="NZ_QEQK01000004.1"/>
</dbReference>